<feature type="region of interest" description="Disordered" evidence="1">
    <location>
        <begin position="409"/>
        <end position="441"/>
    </location>
</feature>
<gene>
    <name evidence="2" type="ORF">GGU10DRAFT_388041</name>
</gene>
<feature type="region of interest" description="Disordered" evidence="1">
    <location>
        <begin position="39"/>
        <end position="62"/>
    </location>
</feature>
<feature type="compositionally biased region" description="Polar residues" evidence="1">
    <location>
        <begin position="237"/>
        <end position="252"/>
    </location>
</feature>
<evidence type="ECO:0000313" key="3">
    <source>
        <dbReference type="Proteomes" id="UP001163798"/>
    </source>
</evidence>
<feature type="region of interest" description="Disordered" evidence="1">
    <location>
        <begin position="219"/>
        <end position="252"/>
    </location>
</feature>
<dbReference type="Proteomes" id="UP001163798">
    <property type="component" value="Unassembled WGS sequence"/>
</dbReference>
<dbReference type="AlphaFoldDB" id="A0AA38L430"/>
<accession>A0AA38L430</accession>
<comment type="caution">
    <text evidence="2">The sequence shown here is derived from an EMBL/GenBank/DDBJ whole genome shotgun (WGS) entry which is preliminary data.</text>
</comment>
<sequence>MIFRILPWSTATSQVLLVYLLAAALLSMSAVGLPSGVISASQPPSPQSATHAPELSTTDSSQTIKSEGFSKLMIGRKLEGKWVKRWEEHRPDHMYVLLVGDDAFALKSSAESTPSMEAVNMLSRLPRISAGDKKYINTDYITSLKASAHFDTMGSRDAALRNLRDIRALKFIYKRTVFRDSFDYVDCALAYIKSYHVLWGSQRILDTAWTAYKAKRENDLKAARPPKAGPQKAGPQKVQTGSNTSQAQAASQVQIDKPLLRFARQNSKGEWLSARTKYRNGDIFVLVIGDNDVFEFVPSDASGPAPVGESQSSSSSIIQAVTGKHIVIPTSSLSPQVGQARFAQDQRDEVSQILRDIDKLQGQVGRKFLSSFDYVDGALEFLLKGDYVLNSHTLEKRWKNIKVMRGGEEIGNTENNAGVKTNKRKGSPGSTSGNAKKLKLN</sequence>
<protein>
    <submittedName>
        <fullName evidence="2">Uncharacterized protein</fullName>
    </submittedName>
</protein>
<reference evidence="2" key="1">
    <citation type="submission" date="2022-08" db="EMBL/GenBank/DDBJ databases">
        <authorList>
            <consortium name="DOE Joint Genome Institute"/>
            <person name="Min B."/>
            <person name="Riley R."/>
            <person name="Sierra-Patev S."/>
            <person name="Naranjo-Ortiz M."/>
            <person name="Looney B."/>
            <person name="Konkel Z."/>
            <person name="Slot J.C."/>
            <person name="Sakamoto Y."/>
            <person name="Steenwyk J.L."/>
            <person name="Rokas A."/>
            <person name="Carro J."/>
            <person name="Camarero S."/>
            <person name="Ferreira P."/>
            <person name="Molpeceres G."/>
            <person name="Ruiz-Duenas F.J."/>
            <person name="Serrano A."/>
            <person name="Henrissat B."/>
            <person name="Drula E."/>
            <person name="Hughes K.W."/>
            <person name="Mata J.L."/>
            <person name="Ishikawa N.K."/>
            <person name="Vargas-Isla R."/>
            <person name="Ushijima S."/>
            <person name="Smith C.A."/>
            <person name="Ahrendt S."/>
            <person name="Andreopoulos W."/>
            <person name="He G."/>
            <person name="Labutti K."/>
            <person name="Lipzen A."/>
            <person name="Ng V."/>
            <person name="Sandor L."/>
            <person name="Barry K."/>
            <person name="Martinez A.T."/>
            <person name="Xiao Y."/>
            <person name="Gibbons J.G."/>
            <person name="Terashima K."/>
            <person name="Hibbett D.S."/>
            <person name="Grigoriev I.V."/>
        </authorList>
    </citation>
    <scope>NUCLEOTIDE SEQUENCE</scope>
    <source>
        <strain evidence="2">TFB10291</strain>
    </source>
</reference>
<keyword evidence="3" id="KW-1185">Reference proteome</keyword>
<organism evidence="2 3">
    <name type="scientific">Lentinula aff. detonsa</name>
    <dbReference type="NCBI Taxonomy" id="2804958"/>
    <lineage>
        <taxon>Eukaryota</taxon>
        <taxon>Fungi</taxon>
        <taxon>Dikarya</taxon>
        <taxon>Basidiomycota</taxon>
        <taxon>Agaricomycotina</taxon>
        <taxon>Agaricomycetes</taxon>
        <taxon>Agaricomycetidae</taxon>
        <taxon>Agaricales</taxon>
        <taxon>Marasmiineae</taxon>
        <taxon>Omphalotaceae</taxon>
        <taxon>Lentinula</taxon>
    </lineage>
</organism>
<name>A0AA38L430_9AGAR</name>
<evidence type="ECO:0000256" key="1">
    <source>
        <dbReference type="SAM" id="MobiDB-lite"/>
    </source>
</evidence>
<evidence type="ECO:0000313" key="2">
    <source>
        <dbReference type="EMBL" id="KAJ3784732.1"/>
    </source>
</evidence>
<dbReference type="EMBL" id="MU793365">
    <property type="protein sequence ID" value="KAJ3784732.1"/>
    <property type="molecule type" value="Genomic_DNA"/>
</dbReference>
<proteinExistence type="predicted"/>